<feature type="domain" description="ABC transmembrane type-1" evidence="13">
    <location>
        <begin position="55"/>
        <end position="259"/>
    </location>
</feature>
<dbReference type="InterPro" id="IPR027417">
    <property type="entry name" value="P-loop_NTPase"/>
</dbReference>
<dbReference type="PATRIC" id="fig|1072256.5.peg.862"/>
<dbReference type="GO" id="GO:0016887">
    <property type="term" value="F:ATP hydrolysis activity"/>
    <property type="evidence" value="ECO:0007669"/>
    <property type="project" value="InterPro"/>
</dbReference>
<keyword evidence="2 11" id="KW-0813">Transport</keyword>
<dbReference type="InterPro" id="IPR000515">
    <property type="entry name" value="MetI-like"/>
</dbReference>
<gene>
    <name evidence="15" type="ORF">CUTER_04345</name>
</gene>
<evidence type="ECO:0000256" key="9">
    <source>
        <dbReference type="ARBA" id="ARBA00023136"/>
    </source>
</evidence>
<evidence type="ECO:0000256" key="8">
    <source>
        <dbReference type="ARBA" id="ARBA00022989"/>
    </source>
</evidence>
<feature type="transmembrane region" description="Helical" evidence="11">
    <location>
        <begin position="92"/>
        <end position="114"/>
    </location>
</feature>
<accession>A0A0G3HC48</accession>
<dbReference type="KEGG" id="cut:CUTER_04345"/>
<dbReference type="SUPFAM" id="SSF161098">
    <property type="entry name" value="MetI-like"/>
    <property type="match status" value="1"/>
</dbReference>
<keyword evidence="16" id="KW-1185">Reference proteome</keyword>
<dbReference type="OrthoDB" id="9774448at2"/>
<dbReference type="EMBL" id="CP011546">
    <property type="protein sequence ID" value="AKK10874.1"/>
    <property type="molecule type" value="Genomic_DNA"/>
</dbReference>
<dbReference type="InterPro" id="IPR003439">
    <property type="entry name" value="ABC_transporter-like_ATP-bd"/>
</dbReference>
<comment type="subcellular location">
    <subcellularLocation>
        <location evidence="1 11">Cell membrane</location>
        <topology evidence="1 11">Multi-pass membrane protein</topology>
    </subcellularLocation>
</comment>
<dbReference type="Gene3D" id="2.40.50.100">
    <property type="match status" value="1"/>
</dbReference>
<name>A0A0G3HC48_9CORY</name>
<keyword evidence="6" id="KW-0547">Nucleotide-binding</keyword>
<evidence type="ECO:0000256" key="6">
    <source>
        <dbReference type="ARBA" id="ARBA00022741"/>
    </source>
</evidence>
<keyword evidence="7" id="KW-0067">ATP-binding</keyword>
<keyword evidence="5 11" id="KW-0812">Transmembrane</keyword>
<feature type="transmembrane region" description="Helical" evidence="11">
    <location>
        <begin position="237"/>
        <end position="262"/>
    </location>
</feature>
<feature type="domain" description="Mop" evidence="14">
    <location>
        <begin position="564"/>
        <end position="631"/>
    </location>
</feature>
<feature type="transmembrane region" description="Helical" evidence="11">
    <location>
        <begin position="54"/>
        <end position="80"/>
    </location>
</feature>
<dbReference type="Proteomes" id="UP000035548">
    <property type="component" value="Chromosome"/>
</dbReference>
<dbReference type="Pfam" id="PF03459">
    <property type="entry name" value="TOBE"/>
    <property type="match status" value="1"/>
</dbReference>
<evidence type="ECO:0000259" key="13">
    <source>
        <dbReference type="PROSITE" id="PS50928"/>
    </source>
</evidence>
<dbReference type="InterPro" id="IPR005116">
    <property type="entry name" value="Transp-assoc_OB_typ1"/>
</dbReference>
<dbReference type="AlphaFoldDB" id="A0A0G3HC48"/>
<evidence type="ECO:0000256" key="5">
    <source>
        <dbReference type="ARBA" id="ARBA00022692"/>
    </source>
</evidence>
<dbReference type="InterPro" id="IPR003593">
    <property type="entry name" value="AAA+_ATPase"/>
</dbReference>
<dbReference type="InterPro" id="IPR004606">
    <property type="entry name" value="Mop_domain"/>
</dbReference>
<organism evidence="15 16">
    <name type="scientific">Corynebacterium uterequi</name>
    <dbReference type="NCBI Taxonomy" id="1072256"/>
    <lineage>
        <taxon>Bacteria</taxon>
        <taxon>Bacillati</taxon>
        <taxon>Actinomycetota</taxon>
        <taxon>Actinomycetes</taxon>
        <taxon>Mycobacteriales</taxon>
        <taxon>Corynebacteriaceae</taxon>
        <taxon>Corynebacterium</taxon>
    </lineage>
</organism>
<evidence type="ECO:0000259" key="12">
    <source>
        <dbReference type="PROSITE" id="PS50893"/>
    </source>
</evidence>
<dbReference type="CDD" id="cd06261">
    <property type="entry name" value="TM_PBP2"/>
    <property type="match status" value="1"/>
</dbReference>
<dbReference type="GO" id="GO:0055085">
    <property type="term" value="P:transmembrane transport"/>
    <property type="evidence" value="ECO:0007669"/>
    <property type="project" value="InterPro"/>
</dbReference>
<sequence length="637" mass="65539">MSQLRPAWPPAPVVITTLAALALAYLVAPLVALGTRVPWGRLGRILVRDDVTELLRLTLLAAVCSSVIVVVLGTPLALALHSYRRGAMLARVLVLLPLAMPPVVGGLALSALLGNRGALSGLLEAAGIRIAFAFPGVVAAHVFVALPFVVVAVDSALRQVDREVTASAASIGMSPWRVTSRITVPTIAPALATGAGLAFARSLGEFGTTITFAGSMPGVTRTMALAIYVERESDRDVAYALSAVLLLLATITLVVSALPAMWRRLPPSRPLPLEEMDAEALSELTRPVAAEDVVITSAGVRTEFPARRISAVVGPNGSGKSTLMGLMAGRLLAPDTQVSVGGRRVDGLPAHRRGVVLLTQRPGLPPIGTVSSAITLVTGDASRTRALLEAAGLGRLHDAPTLALSGGQAAQVALVRALAARPSVLVLDEPLAAVDVESAVRWRRVLSAASAHRTTVLVTHDGLDVAGMADRLVVLESGGVVAAGATLQLLAVPPTDFVAALTGLNRLEGLVDAVNGRIITATCGGLRVTGKASPAEHRLRPGDHVVVTLDPAGTAVQPPGVQPPSSVCNVWPGTVETISAVDVTSAKASVRLASGARLVVPVTAAAVVELGLEPGTRVDCFTKARAIAVHPHPTSIH</sequence>
<feature type="domain" description="ABC transporter" evidence="12">
    <location>
        <begin position="276"/>
        <end position="502"/>
    </location>
</feature>
<dbReference type="SUPFAM" id="SSF50331">
    <property type="entry name" value="MOP-like"/>
    <property type="match status" value="1"/>
</dbReference>
<comment type="similarity">
    <text evidence="11">Belongs to the binding-protein-dependent transport system permease family.</text>
</comment>
<dbReference type="GO" id="GO:0005524">
    <property type="term" value="F:ATP binding"/>
    <property type="evidence" value="ECO:0007669"/>
    <property type="project" value="UniProtKB-KW"/>
</dbReference>
<evidence type="ECO:0000256" key="4">
    <source>
        <dbReference type="ARBA" id="ARBA00022505"/>
    </source>
</evidence>
<dbReference type="GO" id="GO:0005886">
    <property type="term" value="C:plasma membrane"/>
    <property type="evidence" value="ECO:0007669"/>
    <property type="project" value="UniProtKB-SubCell"/>
</dbReference>
<proteinExistence type="inferred from homology"/>
<evidence type="ECO:0000256" key="10">
    <source>
        <dbReference type="PROSITE-ProRule" id="PRU01213"/>
    </source>
</evidence>
<evidence type="ECO:0000256" key="1">
    <source>
        <dbReference type="ARBA" id="ARBA00004651"/>
    </source>
</evidence>
<keyword evidence="4 10" id="KW-0500">Molybdenum</keyword>
<dbReference type="InterPro" id="IPR008995">
    <property type="entry name" value="Mo/tungstate-bd_C_term_dom"/>
</dbReference>
<dbReference type="PANTHER" id="PTHR30183">
    <property type="entry name" value="MOLYBDENUM TRANSPORT SYSTEM PERMEASE PROTEIN MODB"/>
    <property type="match status" value="1"/>
</dbReference>
<dbReference type="Gene3D" id="3.40.50.300">
    <property type="entry name" value="P-loop containing nucleotide triphosphate hydrolases"/>
    <property type="match status" value="1"/>
</dbReference>
<dbReference type="SUPFAM" id="SSF52540">
    <property type="entry name" value="P-loop containing nucleoside triphosphate hydrolases"/>
    <property type="match status" value="1"/>
</dbReference>
<evidence type="ECO:0000256" key="11">
    <source>
        <dbReference type="RuleBase" id="RU363032"/>
    </source>
</evidence>
<feature type="transmembrane region" description="Helical" evidence="11">
    <location>
        <begin position="126"/>
        <end position="153"/>
    </location>
</feature>
<dbReference type="PROSITE" id="PS51866">
    <property type="entry name" value="MOP"/>
    <property type="match status" value="1"/>
</dbReference>
<dbReference type="STRING" id="1072256.CUTER_04345"/>
<keyword evidence="8 11" id="KW-1133">Transmembrane helix</keyword>
<dbReference type="Pfam" id="PF00005">
    <property type="entry name" value="ABC_tran"/>
    <property type="match status" value="1"/>
</dbReference>
<keyword evidence="3" id="KW-1003">Cell membrane</keyword>
<dbReference type="SMART" id="SM00382">
    <property type="entry name" value="AAA"/>
    <property type="match status" value="1"/>
</dbReference>
<dbReference type="PROSITE" id="PS50928">
    <property type="entry name" value="ABC_TM1"/>
    <property type="match status" value="1"/>
</dbReference>
<evidence type="ECO:0000256" key="7">
    <source>
        <dbReference type="ARBA" id="ARBA00022840"/>
    </source>
</evidence>
<dbReference type="PANTHER" id="PTHR30183:SF3">
    <property type="entry name" value="MOLYBDENUM TRANSPORT SYSTEM PERMEASE PROTEIN MODB"/>
    <property type="match status" value="1"/>
</dbReference>
<evidence type="ECO:0000313" key="15">
    <source>
        <dbReference type="EMBL" id="AKK10874.1"/>
    </source>
</evidence>
<dbReference type="GO" id="GO:0015689">
    <property type="term" value="P:molybdate ion transport"/>
    <property type="evidence" value="ECO:0007669"/>
    <property type="project" value="InterPro"/>
</dbReference>
<dbReference type="InterPro" id="IPR035906">
    <property type="entry name" value="MetI-like_sf"/>
</dbReference>
<feature type="transmembrane region" description="Helical" evidence="11">
    <location>
        <begin position="12"/>
        <end position="34"/>
    </location>
</feature>
<dbReference type="Gene3D" id="1.10.3720.10">
    <property type="entry name" value="MetI-like"/>
    <property type="match status" value="1"/>
</dbReference>
<dbReference type="Pfam" id="PF00528">
    <property type="entry name" value="BPD_transp_1"/>
    <property type="match status" value="1"/>
</dbReference>
<evidence type="ECO:0000259" key="14">
    <source>
        <dbReference type="PROSITE" id="PS51866"/>
    </source>
</evidence>
<reference evidence="16" key="2">
    <citation type="submission" date="2015-05" db="EMBL/GenBank/DDBJ databases">
        <title>Complete genome sequence of Corynebacterium uterequi DSM 45634, isolated from the uterus of a maiden mare.</title>
        <authorList>
            <person name="Ruckert C."/>
            <person name="Albersmeier A."/>
            <person name="Winkler A."/>
            <person name="Tauch A."/>
        </authorList>
    </citation>
    <scope>NUCLEOTIDE SEQUENCE [LARGE SCALE GENOMIC DNA]</scope>
    <source>
        <strain evidence="16">DSM 45634</strain>
    </source>
</reference>
<evidence type="ECO:0000256" key="2">
    <source>
        <dbReference type="ARBA" id="ARBA00022448"/>
    </source>
</evidence>
<dbReference type="PROSITE" id="PS50893">
    <property type="entry name" value="ABC_TRANSPORTER_2"/>
    <property type="match status" value="1"/>
</dbReference>
<reference evidence="15 16" key="1">
    <citation type="journal article" date="2015" name="Genome Announc.">
        <title>Virulence Factor Genes Detected in the Complete Genome Sequence of Corynebacterium uterequi DSM 45634, Isolated from the Uterus of a Maiden Mare.</title>
        <authorList>
            <person name="Ruckert C."/>
            <person name="Kriete M."/>
            <person name="Jaenicke S."/>
            <person name="Winkler A."/>
            <person name="Tauch A."/>
        </authorList>
    </citation>
    <scope>NUCLEOTIDE SEQUENCE [LARGE SCALE GENOMIC DNA]</scope>
    <source>
        <strain evidence="15 16">DSM 45634</strain>
    </source>
</reference>
<keyword evidence="9 11" id="KW-0472">Membrane</keyword>
<evidence type="ECO:0000313" key="16">
    <source>
        <dbReference type="Proteomes" id="UP000035548"/>
    </source>
</evidence>
<protein>
    <submittedName>
        <fullName evidence="15">ABC-type sulfate transport system, permease component</fullName>
    </submittedName>
</protein>
<evidence type="ECO:0000256" key="3">
    <source>
        <dbReference type="ARBA" id="ARBA00022475"/>
    </source>
</evidence>